<dbReference type="OMA" id="ANCDPAN"/>
<gene>
    <name evidence="8" type="ORF">GSBLH_T00003589001</name>
</gene>
<evidence type="ECO:0000313" key="8">
    <source>
        <dbReference type="EMBL" id="CBK23764.2"/>
    </source>
</evidence>
<sequence>MVIIQVGKNLLGIRRDSIAVGEGNVIDYLEHYASSDEQVDRIIERNYSSMQNLRAHILHEEELVDPSESVSFIADSDDVSAIDFNVEVDHEKTPHHNSTHYEITPIPPKPIQLPTFSDSISILSQTESPPPILLPPSPPHFTPNSPSDEVLSQASTSDSAVTSDPLCEFASNPESIARFTRLIGHEDVFPAVFDSNNRGVDFYFLPVYYTPQLCGFAPDSALKIAPNSVIADRYLILRELGQATFSITVECIDMRAAGNEHLCLKIIKKRDYFFDQSLDEIRILRYLNNLPRSEAAHLLRLHDYFYNKQHLFIVTELLQNNLYEFSCLARSFPRKYFTLPRVRRILQQVLEALQFIHAHNVVHCDLKPENILLCDIPAAQVKLVDFGGANFIRSIRDVGTHPYIQSRSYRAPEIILKIAFDERIDLWSLGCIAAELLTGELLFDNSSVAALLTSASAILGPIPAYLLRVAGLETIRQGGRTFVKMEKGLWELEPPRRDLRSVLQTGDLDFVDFVWGLLQWDPMERMTASQALKHPFIAKERECELFEWEGE</sequence>
<keyword evidence="4" id="KW-0418">Kinase</keyword>
<dbReference type="SUPFAM" id="SSF56112">
    <property type="entry name" value="Protein kinase-like (PK-like)"/>
    <property type="match status" value="1"/>
</dbReference>
<dbReference type="Pfam" id="PF00069">
    <property type="entry name" value="Pkinase"/>
    <property type="match status" value="1"/>
</dbReference>
<dbReference type="Proteomes" id="UP000008312">
    <property type="component" value="Unassembled WGS sequence"/>
</dbReference>
<dbReference type="GO" id="GO:0004674">
    <property type="term" value="F:protein serine/threonine kinase activity"/>
    <property type="evidence" value="ECO:0007669"/>
    <property type="project" value="UniProtKB-KW"/>
</dbReference>
<feature type="compositionally biased region" description="Pro residues" evidence="6">
    <location>
        <begin position="128"/>
        <end position="141"/>
    </location>
</feature>
<dbReference type="InterPro" id="IPR008271">
    <property type="entry name" value="Ser/Thr_kinase_AS"/>
</dbReference>
<keyword evidence="1" id="KW-0723">Serine/threonine-protein kinase</keyword>
<dbReference type="GeneID" id="24920678"/>
<keyword evidence="9" id="KW-1185">Reference proteome</keyword>
<dbReference type="OrthoDB" id="9332038at2759"/>
<name>D8M655_BLAHO</name>
<organism evidence="8">
    <name type="scientific">Blastocystis hominis</name>
    <dbReference type="NCBI Taxonomy" id="12968"/>
    <lineage>
        <taxon>Eukaryota</taxon>
        <taxon>Sar</taxon>
        <taxon>Stramenopiles</taxon>
        <taxon>Bigyra</taxon>
        <taxon>Opalozoa</taxon>
        <taxon>Opalinata</taxon>
        <taxon>Blastocystidae</taxon>
        <taxon>Blastocystis</taxon>
    </lineage>
</organism>
<proteinExistence type="predicted"/>
<feature type="compositionally biased region" description="Polar residues" evidence="6">
    <location>
        <begin position="150"/>
        <end position="162"/>
    </location>
</feature>
<dbReference type="PANTHER" id="PTHR24058:SF124">
    <property type="entry name" value="PROTEIN KINASE SUPERFAMILY PROTEIN"/>
    <property type="match status" value="1"/>
</dbReference>
<keyword evidence="2" id="KW-0808">Transferase</keyword>
<evidence type="ECO:0000256" key="1">
    <source>
        <dbReference type="ARBA" id="ARBA00022527"/>
    </source>
</evidence>
<dbReference type="GO" id="GO:0005524">
    <property type="term" value="F:ATP binding"/>
    <property type="evidence" value="ECO:0007669"/>
    <property type="project" value="UniProtKB-KW"/>
</dbReference>
<evidence type="ECO:0000256" key="4">
    <source>
        <dbReference type="ARBA" id="ARBA00022777"/>
    </source>
</evidence>
<protein>
    <recommendedName>
        <fullName evidence="7">Protein kinase domain-containing protein</fullName>
    </recommendedName>
</protein>
<dbReference type="AlphaFoldDB" id="D8M655"/>
<dbReference type="InParanoid" id="D8M655"/>
<keyword evidence="5" id="KW-0067">ATP-binding</keyword>
<dbReference type="EMBL" id="FN668661">
    <property type="protein sequence ID" value="CBK23764.2"/>
    <property type="molecule type" value="Genomic_DNA"/>
</dbReference>
<feature type="domain" description="Protein kinase" evidence="7">
    <location>
        <begin position="234"/>
        <end position="537"/>
    </location>
</feature>
<evidence type="ECO:0000256" key="2">
    <source>
        <dbReference type="ARBA" id="ARBA00022679"/>
    </source>
</evidence>
<accession>D8M655</accession>
<feature type="region of interest" description="Disordered" evidence="6">
    <location>
        <begin position="127"/>
        <end position="165"/>
    </location>
</feature>
<dbReference type="InterPro" id="IPR000719">
    <property type="entry name" value="Prot_kinase_dom"/>
</dbReference>
<evidence type="ECO:0000256" key="3">
    <source>
        <dbReference type="ARBA" id="ARBA00022741"/>
    </source>
</evidence>
<dbReference type="InterPro" id="IPR050494">
    <property type="entry name" value="Ser_Thr_dual-spec_kinase"/>
</dbReference>
<evidence type="ECO:0000256" key="6">
    <source>
        <dbReference type="SAM" id="MobiDB-lite"/>
    </source>
</evidence>
<evidence type="ECO:0000259" key="7">
    <source>
        <dbReference type="PROSITE" id="PS50011"/>
    </source>
</evidence>
<evidence type="ECO:0000256" key="5">
    <source>
        <dbReference type="ARBA" id="ARBA00022840"/>
    </source>
</evidence>
<dbReference type="Gene3D" id="3.30.200.20">
    <property type="entry name" value="Phosphorylase Kinase, domain 1"/>
    <property type="match status" value="1"/>
</dbReference>
<dbReference type="SMART" id="SM00220">
    <property type="entry name" value="S_TKc"/>
    <property type="match status" value="1"/>
</dbReference>
<dbReference type="RefSeq" id="XP_012897812.1">
    <property type="nucleotide sequence ID" value="XM_013042358.1"/>
</dbReference>
<dbReference type="PANTHER" id="PTHR24058">
    <property type="entry name" value="DUAL SPECIFICITY PROTEIN KINASE"/>
    <property type="match status" value="1"/>
</dbReference>
<dbReference type="Gene3D" id="1.10.510.10">
    <property type="entry name" value="Transferase(Phosphotransferase) domain 1"/>
    <property type="match status" value="1"/>
</dbReference>
<reference evidence="8" key="1">
    <citation type="submission" date="2010-02" db="EMBL/GenBank/DDBJ databases">
        <title>Sequencing and annotation of the Blastocystis hominis genome.</title>
        <authorList>
            <person name="Wincker P."/>
        </authorList>
    </citation>
    <scope>NUCLEOTIDE SEQUENCE</scope>
    <source>
        <strain evidence="8">Singapore isolate B</strain>
    </source>
</reference>
<dbReference type="PROSITE" id="PS00108">
    <property type="entry name" value="PROTEIN_KINASE_ST"/>
    <property type="match status" value="1"/>
</dbReference>
<evidence type="ECO:0000313" key="9">
    <source>
        <dbReference type="Proteomes" id="UP000008312"/>
    </source>
</evidence>
<keyword evidence="3" id="KW-0547">Nucleotide-binding</keyword>
<dbReference type="InterPro" id="IPR011009">
    <property type="entry name" value="Kinase-like_dom_sf"/>
</dbReference>
<dbReference type="PROSITE" id="PS50011">
    <property type="entry name" value="PROTEIN_KINASE_DOM"/>
    <property type="match status" value="1"/>
</dbReference>